<dbReference type="PANTHER" id="PTHR36919">
    <property type="entry name" value="BLR1215 PROTEIN"/>
    <property type="match status" value="1"/>
</dbReference>
<reference evidence="3" key="1">
    <citation type="journal article" date="2019" name="Int. J. Syst. Evol. Microbiol.">
        <title>The Global Catalogue of Microorganisms (GCM) 10K type strain sequencing project: providing services to taxonomists for standard genome sequencing and annotation.</title>
        <authorList>
            <consortium name="The Broad Institute Genomics Platform"/>
            <consortium name="The Broad Institute Genome Sequencing Center for Infectious Disease"/>
            <person name="Wu L."/>
            <person name="Ma J."/>
        </authorList>
    </citation>
    <scope>NUCLEOTIDE SEQUENCE [LARGE SCALE GENOMIC DNA]</scope>
    <source>
        <strain evidence="3">KCTC 12861</strain>
    </source>
</reference>
<dbReference type="InterPro" id="IPR019223">
    <property type="entry name" value="DUF2147"/>
</dbReference>
<dbReference type="Proteomes" id="UP000637980">
    <property type="component" value="Unassembled WGS sequence"/>
</dbReference>
<dbReference type="RefSeq" id="WP_189438753.1">
    <property type="nucleotide sequence ID" value="NZ_BMXE01000011.1"/>
</dbReference>
<feature type="domain" description="DUF2147" evidence="1">
    <location>
        <begin position="28"/>
        <end position="142"/>
    </location>
</feature>
<keyword evidence="3" id="KW-1185">Reference proteome</keyword>
<dbReference type="Gene3D" id="2.40.128.520">
    <property type="match status" value="1"/>
</dbReference>
<evidence type="ECO:0000313" key="3">
    <source>
        <dbReference type="Proteomes" id="UP000637980"/>
    </source>
</evidence>
<name>A0ABQ3ESQ4_9HYPH</name>
<evidence type="ECO:0000313" key="2">
    <source>
        <dbReference type="EMBL" id="GHB48147.1"/>
    </source>
</evidence>
<sequence length="143" mass="15886">MTYPGFIIGFLLLTILPATSAYSQDLRGLWRTPLGETINIEQCGATLCAKVQAFTPPNGQRQEDVLDENNTDATKRSRKILGLNVLWNITPAGENTWRADGYDPRRGVEANVDMKLLPGGVLNIKGCKRVVVNVCDDINWQRL</sequence>
<comment type="caution">
    <text evidence="2">The sequence shown here is derived from an EMBL/GenBank/DDBJ whole genome shotgun (WGS) entry which is preliminary data.</text>
</comment>
<dbReference type="Pfam" id="PF09917">
    <property type="entry name" value="DUF2147"/>
    <property type="match status" value="1"/>
</dbReference>
<gene>
    <name evidence="2" type="ORF">GCM10007094_41700</name>
</gene>
<protein>
    <recommendedName>
        <fullName evidence="1">DUF2147 domain-containing protein</fullName>
    </recommendedName>
</protein>
<accession>A0ABQ3ESQ4</accession>
<dbReference type="PANTHER" id="PTHR36919:SF2">
    <property type="entry name" value="BLL6627 PROTEIN"/>
    <property type="match status" value="1"/>
</dbReference>
<organism evidence="2 3">
    <name type="scientific">Pseudovibrio japonicus</name>
    <dbReference type="NCBI Taxonomy" id="366534"/>
    <lineage>
        <taxon>Bacteria</taxon>
        <taxon>Pseudomonadati</taxon>
        <taxon>Pseudomonadota</taxon>
        <taxon>Alphaproteobacteria</taxon>
        <taxon>Hyphomicrobiales</taxon>
        <taxon>Stappiaceae</taxon>
        <taxon>Pseudovibrio</taxon>
    </lineage>
</organism>
<evidence type="ECO:0000259" key="1">
    <source>
        <dbReference type="Pfam" id="PF09917"/>
    </source>
</evidence>
<dbReference type="EMBL" id="BMXE01000011">
    <property type="protein sequence ID" value="GHB48147.1"/>
    <property type="molecule type" value="Genomic_DNA"/>
</dbReference>
<proteinExistence type="predicted"/>